<evidence type="ECO:0000256" key="1">
    <source>
        <dbReference type="ARBA" id="ARBA00000448"/>
    </source>
</evidence>
<dbReference type="Gene3D" id="3.20.20.300">
    <property type="entry name" value="Glycoside hydrolase, family 3, N-terminal domain"/>
    <property type="match status" value="1"/>
</dbReference>
<feature type="domain" description="F5/8 type C" evidence="8">
    <location>
        <begin position="406"/>
        <end position="542"/>
    </location>
</feature>
<dbReference type="PANTHER" id="PTHR30620">
    <property type="entry name" value="PERIPLASMIC BETA-GLUCOSIDASE-RELATED"/>
    <property type="match status" value="1"/>
</dbReference>
<dbReference type="InterPro" id="IPR036962">
    <property type="entry name" value="Glyco_hydro_3_N_sf"/>
</dbReference>
<dbReference type="STRING" id="203122.Sde_0475"/>
<dbReference type="SUPFAM" id="SSF51445">
    <property type="entry name" value="(Trans)glycosidases"/>
    <property type="match status" value="1"/>
</dbReference>
<evidence type="ECO:0000256" key="4">
    <source>
        <dbReference type="ARBA" id="ARBA00022729"/>
    </source>
</evidence>
<evidence type="ECO:0000256" key="6">
    <source>
        <dbReference type="ARBA" id="ARBA00023295"/>
    </source>
</evidence>
<dbReference type="CAZy" id="GH3">
    <property type="family name" value="Glycoside Hydrolase Family 3"/>
</dbReference>
<feature type="region of interest" description="Disordered" evidence="7">
    <location>
        <begin position="171"/>
        <end position="207"/>
    </location>
</feature>
<dbReference type="Pfam" id="PF22633">
    <property type="entry name" value="F5_F8_type_C_2"/>
    <property type="match status" value="1"/>
</dbReference>
<organism evidence="9 10">
    <name type="scientific">Saccharophagus degradans (strain 2-40 / ATCC 43961 / DSM 17024)</name>
    <dbReference type="NCBI Taxonomy" id="203122"/>
    <lineage>
        <taxon>Bacteria</taxon>
        <taxon>Pseudomonadati</taxon>
        <taxon>Pseudomonadota</taxon>
        <taxon>Gammaproteobacteria</taxon>
        <taxon>Cellvibrionales</taxon>
        <taxon>Cellvibrionaceae</taxon>
        <taxon>Saccharophagus</taxon>
    </lineage>
</organism>
<keyword evidence="6 9" id="KW-0326">Glycosidase</keyword>
<dbReference type="HOGENOM" id="CLU_250830_0_0_6"/>
<dbReference type="InterPro" id="IPR017853">
    <property type="entry name" value="GH"/>
</dbReference>
<dbReference type="InterPro" id="IPR002772">
    <property type="entry name" value="Glyco_hydro_3_C"/>
</dbReference>
<evidence type="ECO:0000256" key="3">
    <source>
        <dbReference type="ARBA" id="ARBA00012744"/>
    </source>
</evidence>
<dbReference type="GO" id="GO:0009251">
    <property type="term" value="P:glucan catabolic process"/>
    <property type="evidence" value="ECO:0007669"/>
    <property type="project" value="TreeGrafter"/>
</dbReference>
<keyword evidence="4" id="KW-0732">Signal</keyword>
<dbReference type="InterPro" id="IPR036881">
    <property type="entry name" value="Glyco_hydro_3_C_sf"/>
</dbReference>
<evidence type="ECO:0000259" key="8">
    <source>
        <dbReference type="PROSITE" id="PS50022"/>
    </source>
</evidence>
<dbReference type="Pfam" id="PF00933">
    <property type="entry name" value="Glyco_hydro_3"/>
    <property type="match status" value="1"/>
</dbReference>
<dbReference type="SUPFAM" id="SSF52279">
    <property type="entry name" value="Beta-D-glucan exohydrolase, C-terminal domain"/>
    <property type="match status" value="1"/>
</dbReference>
<keyword evidence="5" id="KW-0378">Hydrolase</keyword>
<comment type="catalytic activity">
    <reaction evidence="1">
        <text>Hydrolysis of terminal, non-reducing beta-D-glucosyl residues with release of beta-D-glucose.</text>
        <dbReference type="EC" id="3.2.1.21"/>
    </reaction>
</comment>
<dbReference type="Gene3D" id="3.40.50.1700">
    <property type="entry name" value="Glycoside hydrolase family 3 C-terminal domain"/>
    <property type="match status" value="1"/>
</dbReference>
<dbReference type="EC" id="3.2.1.21" evidence="3"/>
<dbReference type="GO" id="GO:0008422">
    <property type="term" value="F:beta-glucosidase activity"/>
    <property type="evidence" value="ECO:0007669"/>
    <property type="project" value="UniProtKB-EC"/>
</dbReference>
<dbReference type="Pfam" id="PF01915">
    <property type="entry name" value="Glyco_hydro_3_C"/>
    <property type="match status" value="1"/>
</dbReference>
<dbReference type="PANTHER" id="PTHR30620:SF16">
    <property type="entry name" value="LYSOSOMAL BETA GLUCOSIDASE"/>
    <property type="match status" value="1"/>
</dbReference>
<dbReference type="PROSITE" id="PS50022">
    <property type="entry name" value="FA58C_3"/>
    <property type="match status" value="4"/>
</dbReference>
<dbReference type="InterPro" id="IPR000421">
    <property type="entry name" value="FA58C"/>
</dbReference>
<evidence type="ECO:0000256" key="2">
    <source>
        <dbReference type="ARBA" id="ARBA00005336"/>
    </source>
</evidence>
<dbReference type="SMART" id="SM00231">
    <property type="entry name" value="FA58C"/>
    <property type="match status" value="3"/>
</dbReference>
<evidence type="ECO:0000256" key="5">
    <source>
        <dbReference type="ARBA" id="ARBA00022801"/>
    </source>
</evidence>
<name>Q21NJ0_SACD2</name>
<dbReference type="InterPro" id="IPR008979">
    <property type="entry name" value="Galactose-bd-like_sf"/>
</dbReference>
<protein>
    <recommendedName>
        <fullName evidence="3">beta-glucosidase</fullName>
        <ecNumber evidence="3">3.2.1.21</ecNumber>
    </recommendedName>
</protein>
<reference evidence="9 10" key="1">
    <citation type="journal article" date="2008" name="PLoS Genet.">
        <title>Complete genome sequence of the complex carbohydrate-degrading marine bacterium, Saccharophagus degradans strain 2-40 T.</title>
        <authorList>
            <person name="Weiner R.M."/>
            <person name="Taylor L.E.II."/>
            <person name="Henrissat B."/>
            <person name="Hauser L."/>
            <person name="Land M."/>
            <person name="Coutinho P.M."/>
            <person name="Rancurel C."/>
            <person name="Saunders E.H."/>
            <person name="Longmire A.G."/>
            <person name="Zhang H."/>
            <person name="Bayer E.A."/>
            <person name="Gilbert H.J."/>
            <person name="Larimer F."/>
            <person name="Zhulin I.B."/>
            <person name="Ekborg N.A."/>
            <person name="Lamed R."/>
            <person name="Richardson P.M."/>
            <person name="Borovok I."/>
            <person name="Hutcheson S."/>
        </authorList>
    </citation>
    <scope>NUCLEOTIDE SEQUENCE [LARGE SCALE GENOMIC DNA]</scope>
    <source>
        <strain evidence="10">2-40 / ATCC 43961 / DSM 17024</strain>
    </source>
</reference>
<accession>Q21NJ0</accession>
<gene>
    <name evidence="9" type="primary">gly3D</name>
    <name evidence="9" type="ordered locus">Sde_0475</name>
</gene>
<dbReference type="Gene3D" id="2.60.120.260">
    <property type="entry name" value="Galactose-binding domain-like"/>
    <property type="match status" value="4"/>
</dbReference>
<dbReference type="KEGG" id="sde:Sde_0475"/>
<evidence type="ECO:0000313" key="10">
    <source>
        <dbReference type="Proteomes" id="UP000001947"/>
    </source>
</evidence>
<dbReference type="Pfam" id="PF00754">
    <property type="entry name" value="F5_F8_type_C"/>
    <property type="match status" value="3"/>
</dbReference>
<comment type="similarity">
    <text evidence="2">Belongs to the glycosyl hydrolase 3 family.</text>
</comment>
<evidence type="ECO:0000313" key="9">
    <source>
        <dbReference type="EMBL" id="ABD79739.1"/>
    </source>
</evidence>
<evidence type="ECO:0000256" key="7">
    <source>
        <dbReference type="SAM" id="MobiDB-lite"/>
    </source>
</evidence>
<sequence length="1581" mass="173044">MSTMKRLLHITMFSSPIGRKLLRGLITSGLLLLSLLSISQATAQTNLALNKPIFASSTQVRLEVTAANDGNLGTRWGSDWEDPQWIYVDLGQPSTISEVEVVWEGAYGSDYDIQFSNDGSNWATVASVTNGTGGTERTAAGGSAQYVRLHLLARGTGWGYSLFEFGVYGSSEPEQPTDDTDLAEGKPTYSSLIEGGNSAGAATDGNESTRWGSDFVDDAWIYVDLEQVSVISSIELSWEAAYGKEYKIQTSNDANNWTDIYYTDSGDGGSDIIAVNTSAQFVRMQGISRGTGWGYSLWSFRVIGHVGDNSSTIVNVPIVGPYVEFINLGLSPAANDGVDEIRVQNIVVDESVAYLEGTTVTFTKDFVSLGPNNDLEISAIDKNGNLLNHFPLTVTVYDGLQIQVEVVEKSSNNDDDLALGKPVYASTEVGGNYAQAVADGDDETRWESEAADPQWIYIDLDTAQTFQRVVLNWEVAYGANYTIQISNDASNWQDVEIILGGNGEEDNINFANPVTARYVRMLGSARGTGYGFSLWSFEVYENTGNSDSEFEIIPDPYTAPAKRPEVGAFRVQSPKDRVVITNTRNPVLRWDAFAGAGEYDVYLNITRNDYDFTQAGNFLDRYTKIGTTSDTQFTAPDLSDRWTYKWFVVAVGGAQTQSDIGTFSVYLPVMENVDDGVNIINGFRDANKNGSIEPFEDYTNTIDVRVNDLLGRMSREDKAMQMFFDSKVYHNAGFHFGPITPAEDYQMQLDHARANENGIPPITTADTIHGYETTYPAQSGLAATKNYDLIYQLADMQRREQLAVGARGTLSPLAEVGTKVLYPRIQEGGGEDADVAAAMVRAMLVGLQAGPELNPQSISVTTKHWPSQGAGGEQQMVYDGTTVHYHMRPWHAAIEANTSGIMPGYGGTRLFGPDDHGAGDNPYIIGYLRNAMGFEEGLIMTDWLPSGSWVGSALAGADVMGGAAPAVKGNFTMEVPEDRIDDSVRKVLDMKFRMGLFENPYADAEYGSGEWFSSRNYKLAVQAAQESITLLKNDNILPINTDRINSIVVDGPFADIGNQFGIWKSGFHYASGALTAYKGIKKRGEELGVNVYLNDAPTRPDVAVVVVGEESYTHGTAWPNEQPYLPQAQLDVIRKYRNQDIPVVVVYVLARPSVLTESLDSASALMLTYRAGDGAGQAIADVIFGDYVPTGTLPWQLPRSMAQIGSDDKNDQQEHWDLPFDLGATAAEREEIRNKIANGEKILPIYGDPLFQFGFGLQNYGLNDDSAPANFGLVAPGNNTFHSPNLPRFRWNASSDNETGIRHYEIYVDDEHLATAKNTEWDHRNLVLMNGGHTWYVEAVNWAGGKTRSPTFDFDLNDTSAPPAFNVYTAASENDSNYKIYWSFAADAGSGIASYEVLVNGGFVSEQAPMVLSDVAVAANGNRALGSSTIVSTSSASIVDAATDGDPATRWQSKYSDAQHIIVDLGETYLVNRVVLNWESAYGRAYRLHASTDGENWQEMYYTNSGDGGIDTINNLSAVARYIKMEGIERASAYGYSLWEFEVYGDVLQSYRGESMPFGNNTWTIRAVNGTGLVREASVNR</sequence>
<dbReference type="Proteomes" id="UP000001947">
    <property type="component" value="Chromosome"/>
</dbReference>
<feature type="domain" description="F5/8 type C" evidence="8">
    <location>
        <begin position="35"/>
        <end position="170"/>
    </location>
</feature>
<dbReference type="InterPro" id="IPR051915">
    <property type="entry name" value="Cellulose_Degrad_GH3"/>
</dbReference>
<dbReference type="InterPro" id="IPR001764">
    <property type="entry name" value="Glyco_hydro_3_N"/>
</dbReference>
<feature type="domain" description="F5/8 type C" evidence="8">
    <location>
        <begin position="171"/>
        <end position="305"/>
    </location>
</feature>
<proteinExistence type="inferred from homology"/>
<feature type="domain" description="F5/8 type C" evidence="8">
    <location>
        <begin position="1405"/>
        <end position="1546"/>
    </location>
</feature>
<keyword evidence="10" id="KW-1185">Reference proteome</keyword>
<dbReference type="CAZy" id="CBM32">
    <property type="family name" value="Carbohydrate-Binding Module Family 32"/>
</dbReference>
<dbReference type="SUPFAM" id="SSF49785">
    <property type="entry name" value="Galactose-binding domain-like"/>
    <property type="match status" value="4"/>
</dbReference>
<dbReference type="eggNOG" id="COG1472">
    <property type="taxonomic scope" value="Bacteria"/>
</dbReference>
<dbReference type="Gene3D" id="2.60.40.10">
    <property type="entry name" value="Immunoglobulins"/>
    <property type="match status" value="2"/>
</dbReference>
<dbReference type="InterPro" id="IPR013783">
    <property type="entry name" value="Ig-like_fold"/>
</dbReference>
<dbReference type="EMBL" id="CP000282">
    <property type="protein sequence ID" value="ABD79739.1"/>
    <property type="molecule type" value="Genomic_DNA"/>
</dbReference>